<proteinExistence type="predicted"/>
<evidence type="ECO:0000313" key="1">
    <source>
        <dbReference type="EMBL" id="GAA3913881.1"/>
    </source>
</evidence>
<dbReference type="SUPFAM" id="SSF46955">
    <property type="entry name" value="Putative DNA-binding domain"/>
    <property type="match status" value="1"/>
</dbReference>
<organism evidence="1 2">
    <name type="scientific">Luteimonas lutimaris</name>
    <dbReference type="NCBI Taxonomy" id="698645"/>
    <lineage>
        <taxon>Bacteria</taxon>
        <taxon>Pseudomonadati</taxon>
        <taxon>Pseudomonadota</taxon>
        <taxon>Gammaproteobacteria</taxon>
        <taxon>Lysobacterales</taxon>
        <taxon>Lysobacteraceae</taxon>
        <taxon>Luteimonas</taxon>
    </lineage>
</organism>
<keyword evidence="2" id="KW-1185">Reference proteome</keyword>
<dbReference type="InterPro" id="IPR052931">
    <property type="entry name" value="Prophage_regulatory_activator"/>
</dbReference>
<sequence>MQSQYTTMLRIVEVCRRTGLSKSQIHRLISDASFPPAVKLGTRAVGWVERDVEQWIRRQIELSNQSASR</sequence>
<accession>A0ABP7M721</accession>
<reference evidence="2" key="1">
    <citation type="journal article" date="2019" name="Int. J. Syst. Evol. Microbiol.">
        <title>The Global Catalogue of Microorganisms (GCM) 10K type strain sequencing project: providing services to taxonomists for standard genome sequencing and annotation.</title>
        <authorList>
            <consortium name="The Broad Institute Genomics Platform"/>
            <consortium name="The Broad Institute Genome Sequencing Center for Infectious Disease"/>
            <person name="Wu L."/>
            <person name="Ma J."/>
        </authorList>
    </citation>
    <scope>NUCLEOTIDE SEQUENCE [LARGE SCALE GENOMIC DNA]</scope>
    <source>
        <strain evidence="2">JCM 16916</strain>
    </source>
</reference>
<dbReference type="PANTHER" id="PTHR36154">
    <property type="entry name" value="DNA-BINDING TRANSCRIPTIONAL ACTIVATOR ALPA"/>
    <property type="match status" value="1"/>
</dbReference>
<name>A0ABP7M721_9GAMM</name>
<dbReference type="InterPro" id="IPR009061">
    <property type="entry name" value="DNA-bd_dom_put_sf"/>
</dbReference>
<dbReference type="Pfam" id="PF05930">
    <property type="entry name" value="Phage_AlpA"/>
    <property type="match status" value="1"/>
</dbReference>
<comment type="caution">
    <text evidence="1">The sequence shown here is derived from an EMBL/GenBank/DDBJ whole genome shotgun (WGS) entry which is preliminary data.</text>
</comment>
<dbReference type="InterPro" id="IPR010260">
    <property type="entry name" value="AlpA"/>
</dbReference>
<dbReference type="Proteomes" id="UP001501727">
    <property type="component" value="Unassembled WGS sequence"/>
</dbReference>
<protein>
    <submittedName>
        <fullName evidence="1">AlpA family transcriptional regulator</fullName>
    </submittedName>
</protein>
<dbReference type="EMBL" id="BAAAZU010000001">
    <property type="protein sequence ID" value="GAA3913881.1"/>
    <property type="molecule type" value="Genomic_DNA"/>
</dbReference>
<gene>
    <name evidence="1" type="ORF">GCM10022229_03490</name>
</gene>
<dbReference type="RefSeq" id="WP_344758194.1">
    <property type="nucleotide sequence ID" value="NZ_BAAAZU010000001.1"/>
</dbReference>
<dbReference type="PANTHER" id="PTHR36154:SF1">
    <property type="entry name" value="DNA-BINDING TRANSCRIPTIONAL ACTIVATOR ALPA"/>
    <property type="match status" value="1"/>
</dbReference>
<dbReference type="Gene3D" id="1.10.238.160">
    <property type="match status" value="1"/>
</dbReference>
<evidence type="ECO:0000313" key="2">
    <source>
        <dbReference type="Proteomes" id="UP001501727"/>
    </source>
</evidence>